<reference evidence="1 2" key="1">
    <citation type="journal article" date="2019" name="Nat. Ecol. Evol.">
        <title>Megaphylogeny resolves global patterns of mushroom evolution.</title>
        <authorList>
            <person name="Varga T."/>
            <person name="Krizsan K."/>
            <person name="Foldi C."/>
            <person name="Dima B."/>
            <person name="Sanchez-Garcia M."/>
            <person name="Sanchez-Ramirez S."/>
            <person name="Szollosi G.J."/>
            <person name="Szarkandi J.G."/>
            <person name="Papp V."/>
            <person name="Albert L."/>
            <person name="Andreopoulos W."/>
            <person name="Angelini C."/>
            <person name="Antonin V."/>
            <person name="Barry K.W."/>
            <person name="Bougher N.L."/>
            <person name="Buchanan P."/>
            <person name="Buyck B."/>
            <person name="Bense V."/>
            <person name="Catcheside P."/>
            <person name="Chovatia M."/>
            <person name="Cooper J."/>
            <person name="Damon W."/>
            <person name="Desjardin D."/>
            <person name="Finy P."/>
            <person name="Geml J."/>
            <person name="Haridas S."/>
            <person name="Hughes K."/>
            <person name="Justo A."/>
            <person name="Karasinski D."/>
            <person name="Kautmanova I."/>
            <person name="Kiss B."/>
            <person name="Kocsube S."/>
            <person name="Kotiranta H."/>
            <person name="LaButti K.M."/>
            <person name="Lechner B.E."/>
            <person name="Liimatainen K."/>
            <person name="Lipzen A."/>
            <person name="Lukacs Z."/>
            <person name="Mihaltcheva S."/>
            <person name="Morgado L.N."/>
            <person name="Niskanen T."/>
            <person name="Noordeloos M.E."/>
            <person name="Ohm R.A."/>
            <person name="Ortiz-Santana B."/>
            <person name="Ovrebo C."/>
            <person name="Racz N."/>
            <person name="Riley R."/>
            <person name="Savchenko A."/>
            <person name="Shiryaev A."/>
            <person name="Soop K."/>
            <person name="Spirin V."/>
            <person name="Szebenyi C."/>
            <person name="Tomsovsky M."/>
            <person name="Tulloss R.E."/>
            <person name="Uehling J."/>
            <person name="Grigoriev I.V."/>
            <person name="Vagvolgyi C."/>
            <person name="Papp T."/>
            <person name="Martin F.M."/>
            <person name="Miettinen O."/>
            <person name="Hibbett D.S."/>
            <person name="Nagy L.G."/>
        </authorList>
    </citation>
    <scope>NUCLEOTIDE SEQUENCE [LARGE SCALE GENOMIC DNA]</scope>
    <source>
        <strain evidence="1 2">NL-1719</strain>
    </source>
</reference>
<gene>
    <name evidence="1" type="ORF">BDN72DRAFT_230264</name>
</gene>
<dbReference type="Proteomes" id="UP000308600">
    <property type="component" value="Unassembled WGS sequence"/>
</dbReference>
<accession>A0ACD3BE65</accession>
<organism evidence="1 2">
    <name type="scientific">Pluteus cervinus</name>
    <dbReference type="NCBI Taxonomy" id="181527"/>
    <lineage>
        <taxon>Eukaryota</taxon>
        <taxon>Fungi</taxon>
        <taxon>Dikarya</taxon>
        <taxon>Basidiomycota</taxon>
        <taxon>Agaricomycotina</taxon>
        <taxon>Agaricomycetes</taxon>
        <taxon>Agaricomycetidae</taxon>
        <taxon>Agaricales</taxon>
        <taxon>Pluteineae</taxon>
        <taxon>Pluteaceae</taxon>
        <taxon>Pluteus</taxon>
    </lineage>
</organism>
<name>A0ACD3BE65_9AGAR</name>
<protein>
    <submittedName>
        <fullName evidence="1">Uncharacterized protein</fullName>
    </submittedName>
</protein>
<dbReference type="EMBL" id="ML208260">
    <property type="protein sequence ID" value="TFK76329.1"/>
    <property type="molecule type" value="Genomic_DNA"/>
</dbReference>
<proteinExistence type="predicted"/>
<keyword evidence="2" id="KW-1185">Reference proteome</keyword>
<sequence length="1053" mass="113397">MDSSTQDDLQLLPVPVVVPVQVQDIPLYSNPAPIEDAMTSVFLPQQPPQPPQRLPTQSIRAVPPSFIPNFPPPINPFLLEPPLPSPSLHPPSSSYSSIVPSLDAALDPSTAAVAAATAANPQQSLVTSMTPLPLSAPFATPSTAPPLSMVFPPTDPPEVAALAPAIDQPPIESAEAHILLGEMLKDIAKTASSAGDACRLHHDAEATSKVDELKERITKVAEMISMMSLARPRESFPMPNYLVDYSVADALVSYATQTAPPMDILATLDSSRKRGATGFEEPRTHKALKREPAEDPTLPATVTATATVDQPMPSDPTPLYTTTVAPMATQATRAIAPLPHSRPSSRPPSPPTAFNTFTQNTQPANLITYYPEYGQLPTPLPTTSPTFSAIQPSWTDSVVPSRHHHSLSTGSLKGPIQGLSILPTPPLSSAGLEAYSPPLHQMTPPLPTPPASTAISPPLGRMSRSGSISGSFNNPFSYPFHPFSDTSAPYPGMTRVPATATLPASPSANWYPETTSQSAGVAPSEVSATTRTTPSDEEDDDDDADSEEGPSGSPKDHSSSSEGTTSSSSSAPNASSSSDVPQEYRAEVDRIFFEYLNKICSNLEATDSKGEPIHQTLMAKKMQRLDESPDFRPFKFRIQAFTLAFLEELARQGYPEEKIPMKKVRNYLWRQQYILRFNEDGKKAKSKGNHIWNIEAKKSGDGRWEFRPFHRKLAGSPPSVAYCGLRWSWTPRIWDPQASWQNVPVHYSSPSLPSWLSWKDDLLSGVPPPDAESSDITVIAKYVLDGQEGQLSHSFHLTIAPMTTLDSSSYTHSRRPSLASDPPKRSTSDSALYQSVPRSKSRSVPVPPVGHTTESPDTRVIRVLQSVAQRVTEETESQFVSYSPKQGELQDLVKQKHVLEQTVNAYDKEISGCGHSQTRRLAVAAQNVVVQAAHAVIADKTAAIGGVPPPQKEPVAAIESVTVNELSDATQDAIAEAVKRNGTASTEVDIIVAATSILKARTPGSPHPILETSTPSVLAPRSHVVPTSAMPTRMMTAPSTVFTTPLPTLSEYA</sequence>
<evidence type="ECO:0000313" key="1">
    <source>
        <dbReference type="EMBL" id="TFK76329.1"/>
    </source>
</evidence>
<evidence type="ECO:0000313" key="2">
    <source>
        <dbReference type="Proteomes" id="UP000308600"/>
    </source>
</evidence>